<keyword evidence="3" id="KW-1185">Reference proteome</keyword>
<feature type="region of interest" description="Disordered" evidence="1">
    <location>
        <begin position="95"/>
        <end position="117"/>
    </location>
</feature>
<accession>A0A9Q3F9V2</accession>
<organism evidence="2 3">
    <name type="scientific">Austropuccinia psidii MF-1</name>
    <dbReference type="NCBI Taxonomy" id="1389203"/>
    <lineage>
        <taxon>Eukaryota</taxon>
        <taxon>Fungi</taxon>
        <taxon>Dikarya</taxon>
        <taxon>Basidiomycota</taxon>
        <taxon>Pucciniomycotina</taxon>
        <taxon>Pucciniomycetes</taxon>
        <taxon>Pucciniales</taxon>
        <taxon>Sphaerophragmiaceae</taxon>
        <taxon>Austropuccinia</taxon>
    </lineage>
</organism>
<name>A0A9Q3F9V2_9BASI</name>
<feature type="region of interest" description="Disordered" evidence="1">
    <location>
        <begin position="1"/>
        <end position="58"/>
    </location>
</feature>
<dbReference type="EMBL" id="AVOT02038239">
    <property type="protein sequence ID" value="MBW0533061.1"/>
    <property type="molecule type" value="Genomic_DNA"/>
</dbReference>
<proteinExistence type="predicted"/>
<evidence type="ECO:0000313" key="3">
    <source>
        <dbReference type="Proteomes" id="UP000765509"/>
    </source>
</evidence>
<evidence type="ECO:0000313" key="2">
    <source>
        <dbReference type="EMBL" id="MBW0533061.1"/>
    </source>
</evidence>
<gene>
    <name evidence="2" type="ORF">O181_072776</name>
</gene>
<reference evidence="2" key="1">
    <citation type="submission" date="2021-03" db="EMBL/GenBank/DDBJ databases">
        <title>Draft genome sequence of rust myrtle Austropuccinia psidii MF-1, a brazilian biotype.</title>
        <authorList>
            <person name="Quecine M.C."/>
            <person name="Pachon D.M.R."/>
            <person name="Bonatelli M.L."/>
            <person name="Correr F.H."/>
            <person name="Franceschini L.M."/>
            <person name="Leite T.F."/>
            <person name="Margarido G.R.A."/>
            <person name="Almeida C.A."/>
            <person name="Ferrarezi J.A."/>
            <person name="Labate C.A."/>
        </authorList>
    </citation>
    <scope>NUCLEOTIDE SEQUENCE</scope>
    <source>
        <strain evidence="2">MF-1</strain>
    </source>
</reference>
<sequence length="144" mass="15871">APLDGTPEVPQLKARLDRGPTLEGRGPRSSSFPGVVGEFPGTSRTIFRGPEEDGEEEEESMMVLKSEQPVSNHSEESSLAIMQQLTQIMANLQEASVSESSSPPAFKTPSMKAPEFFDGTQPLKIRSFMKSFQLIFHNDLENFP</sequence>
<evidence type="ECO:0000256" key="1">
    <source>
        <dbReference type="SAM" id="MobiDB-lite"/>
    </source>
</evidence>
<protein>
    <submittedName>
        <fullName evidence="2">Uncharacterized protein</fullName>
    </submittedName>
</protein>
<feature type="compositionally biased region" description="Low complexity" evidence="1">
    <location>
        <begin position="95"/>
        <end position="105"/>
    </location>
</feature>
<dbReference type="AlphaFoldDB" id="A0A9Q3F9V2"/>
<comment type="caution">
    <text evidence="2">The sequence shown here is derived from an EMBL/GenBank/DDBJ whole genome shotgun (WGS) entry which is preliminary data.</text>
</comment>
<dbReference type="Proteomes" id="UP000765509">
    <property type="component" value="Unassembled WGS sequence"/>
</dbReference>
<feature type="non-terminal residue" evidence="2">
    <location>
        <position position="144"/>
    </location>
</feature>